<dbReference type="SUPFAM" id="SSF47598">
    <property type="entry name" value="Ribbon-helix-helix"/>
    <property type="match status" value="1"/>
</dbReference>
<dbReference type="Proteomes" id="UP000179102">
    <property type="component" value="Unassembled WGS sequence"/>
</dbReference>
<dbReference type="CDD" id="cd22231">
    <property type="entry name" value="RHH_NikR_HicB-like"/>
    <property type="match status" value="1"/>
</dbReference>
<gene>
    <name evidence="2" type="ORF">A2870_02120</name>
</gene>
<reference evidence="2 3" key="1">
    <citation type="journal article" date="2016" name="Nat. Commun.">
        <title>Thousands of microbial genomes shed light on interconnected biogeochemical processes in an aquifer system.</title>
        <authorList>
            <person name="Anantharaman K."/>
            <person name="Brown C.T."/>
            <person name="Hug L.A."/>
            <person name="Sharon I."/>
            <person name="Castelle C.J."/>
            <person name="Probst A.J."/>
            <person name="Thomas B.C."/>
            <person name="Singh A."/>
            <person name="Wilkins M.J."/>
            <person name="Karaoz U."/>
            <person name="Brodie E.L."/>
            <person name="Williams K.H."/>
            <person name="Hubbard S.S."/>
            <person name="Banfield J.F."/>
        </authorList>
    </citation>
    <scope>NUCLEOTIDE SEQUENCE [LARGE SCALE GENOMIC DNA]</scope>
</reference>
<comment type="caution">
    <text evidence="2">The sequence shown here is derived from an EMBL/GenBank/DDBJ whole genome shotgun (WGS) entry which is preliminary data.</text>
</comment>
<evidence type="ECO:0000313" key="3">
    <source>
        <dbReference type="Proteomes" id="UP000179102"/>
    </source>
</evidence>
<dbReference type="STRING" id="1797711.A2870_02120"/>
<dbReference type="InterPro" id="IPR013321">
    <property type="entry name" value="Arc_rbn_hlx_hlx"/>
</dbReference>
<dbReference type="AlphaFoldDB" id="A0A1F5G3Z6"/>
<proteinExistence type="predicted"/>
<evidence type="ECO:0000259" key="1">
    <source>
        <dbReference type="Pfam" id="PF01402"/>
    </source>
</evidence>
<sequence length="89" mass="10176">MQFTTTISLPKNLSAEIEKQVAEGKYSSRSEFIRSAVRTYLLFEKGKLSWEILAAPFRSYAKEKGLMERDILEAVERGRSGTKNSKSRK</sequence>
<dbReference type="Pfam" id="PF01402">
    <property type="entry name" value="RHH_1"/>
    <property type="match status" value="1"/>
</dbReference>
<accession>A0A1F5G3Z6</accession>
<dbReference type="EMBL" id="MFAZ01000040">
    <property type="protein sequence ID" value="OGD86568.1"/>
    <property type="molecule type" value="Genomic_DNA"/>
</dbReference>
<dbReference type="Gene3D" id="1.10.1220.10">
    <property type="entry name" value="Met repressor-like"/>
    <property type="match status" value="1"/>
</dbReference>
<dbReference type="InterPro" id="IPR002145">
    <property type="entry name" value="CopG"/>
</dbReference>
<feature type="domain" description="Ribbon-helix-helix protein CopG" evidence="1">
    <location>
        <begin position="5"/>
        <end position="41"/>
    </location>
</feature>
<name>A0A1F5G3Z6_9BACT</name>
<dbReference type="GO" id="GO:0006355">
    <property type="term" value="P:regulation of DNA-templated transcription"/>
    <property type="evidence" value="ECO:0007669"/>
    <property type="project" value="InterPro"/>
</dbReference>
<dbReference type="InterPro" id="IPR010985">
    <property type="entry name" value="Ribbon_hlx_hlx"/>
</dbReference>
<evidence type="ECO:0000313" key="2">
    <source>
        <dbReference type="EMBL" id="OGD86568.1"/>
    </source>
</evidence>
<protein>
    <recommendedName>
        <fullName evidence="1">Ribbon-helix-helix protein CopG domain-containing protein</fullName>
    </recommendedName>
</protein>
<organism evidence="2 3">
    <name type="scientific">Candidatus Curtissbacteria bacterium RIFCSPHIGHO2_01_FULL_41_11</name>
    <dbReference type="NCBI Taxonomy" id="1797711"/>
    <lineage>
        <taxon>Bacteria</taxon>
        <taxon>Candidatus Curtissiibacteriota</taxon>
    </lineage>
</organism>